<proteinExistence type="predicted"/>
<evidence type="ECO:0000313" key="2">
    <source>
        <dbReference type="Proteomes" id="UP001596091"/>
    </source>
</evidence>
<dbReference type="RefSeq" id="WP_263342159.1">
    <property type="nucleotide sequence ID" value="NZ_JAGSYH010000009.1"/>
</dbReference>
<gene>
    <name evidence="1" type="ORF">ACFPT7_19105</name>
</gene>
<sequence>MKILDSRRAIMWLSVLILLGHVTAWSQSPAPTHDQPNQTIPDRLTELRDAFVTKAEKSGIKCRIQPPTIVLTDIASFGNYDPETNTLRTPLWSQFKHQEKTLFMSLAGPNASDEAAQVIFERGTHSWVFIHEMGHWWQTCVNANVGRSHYRVEYDANRIAAAYWREVNPQLMESLASGFDHILAGSPNPVPSGQDPEAYFNHNYEKLAGSPEYTWFQAHMIAGVNAEVPPPSFLQALYEPGK</sequence>
<reference evidence="2" key="1">
    <citation type="journal article" date="2019" name="Int. J. Syst. Evol. Microbiol.">
        <title>The Global Catalogue of Microorganisms (GCM) 10K type strain sequencing project: providing services to taxonomists for standard genome sequencing and annotation.</title>
        <authorList>
            <consortium name="The Broad Institute Genomics Platform"/>
            <consortium name="The Broad Institute Genome Sequencing Center for Infectious Disease"/>
            <person name="Wu L."/>
            <person name="Ma J."/>
        </authorList>
    </citation>
    <scope>NUCLEOTIDE SEQUENCE [LARGE SCALE GENOMIC DNA]</scope>
    <source>
        <strain evidence="2">JCM 4087</strain>
    </source>
</reference>
<evidence type="ECO:0000313" key="1">
    <source>
        <dbReference type="EMBL" id="MFC5864423.1"/>
    </source>
</evidence>
<organism evidence="1 2">
    <name type="scientific">Acidicapsa dinghuensis</name>
    <dbReference type="NCBI Taxonomy" id="2218256"/>
    <lineage>
        <taxon>Bacteria</taxon>
        <taxon>Pseudomonadati</taxon>
        <taxon>Acidobacteriota</taxon>
        <taxon>Terriglobia</taxon>
        <taxon>Terriglobales</taxon>
        <taxon>Acidobacteriaceae</taxon>
        <taxon>Acidicapsa</taxon>
    </lineage>
</organism>
<keyword evidence="2" id="KW-1185">Reference proteome</keyword>
<dbReference type="EMBL" id="JBHSPH010000009">
    <property type="protein sequence ID" value="MFC5864423.1"/>
    <property type="molecule type" value="Genomic_DNA"/>
</dbReference>
<comment type="caution">
    <text evidence="1">The sequence shown here is derived from an EMBL/GenBank/DDBJ whole genome shotgun (WGS) entry which is preliminary data.</text>
</comment>
<accession>A0ABW1EK21</accession>
<protein>
    <submittedName>
        <fullName evidence="1">Uncharacterized protein</fullName>
    </submittedName>
</protein>
<dbReference type="Proteomes" id="UP001596091">
    <property type="component" value="Unassembled WGS sequence"/>
</dbReference>
<name>A0ABW1EK21_9BACT</name>